<dbReference type="AlphaFoldDB" id="A0A1G5ZDV4"/>
<evidence type="ECO:0000313" key="8">
    <source>
        <dbReference type="EMBL" id="SDA93118.1"/>
    </source>
</evidence>
<organism evidence="8 9">
    <name type="scientific">Algoriphagus alkaliphilus</name>
    <dbReference type="NCBI Taxonomy" id="279824"/>
    <lineage>
        <taxon>Bacteria</taxon>
        <taxon>Pseudomonadati</taxon>
        <taxon>Bacteroidota</taxon>
        <taxon>Cytophagia</taxon>
        <taxon>Cytophagales</taxon>
        <taxon>Cyclobacteriaceae</taxon>
        <taxon>Algoriphagus</taxon>
    </lineage>
</organism>
<dbReference type="PANTHER" id="PTHR10010">
    <property type="entry name" value="SOLUTE CARRIER FAMILY 34 SODIUM PHOSPHATE , MEMBER 2-RELATED"/>
    <property type="match status" value="1"/>
</dbReference>
<evidence type="ECO:0000256" key="4">
    <source>
        <dbReference type="ARBA" id="ARBA00022989"/>
    </source>
</evidence>
<keyword evidence="2" id="KW-1003">Cell membrane</keyword>
<dbReference type="RefSeq" id="WP_092733322.1">
    <property type="nucleotide sequence ID" value="NZ_FMXE01000034.1"/>
</dbReference>
<feature type="region of interest" description="Disordered" evidence="6">
    <location>
        <begin position="537"/>
        <end position="570"/>
    </location>
</feature>
<dbReference type="OrthoDB" id="9763003at2"/>
<dbReference type="Proteomes" id="UP000198756">
    <property type="component" value="Unassembled WGS sequence"/>
</dbReference>
<reference evidence="9" key="1">
    <citation type="submission" date="2016-10" db="EMBL/GenBank/DDBJ databases">
        <authorList>
            <person name="Varghese N."/>
            <person name="Submissions S."/>
        </authorList>
    </citation>
    <scope>NUCLEOTIDE SEQUENCE [LARGE SCALE GENOMIC DNA]</scope>
    <source>
        <strain evidence="9">DSM 22703</strain>
    </source>
</reference>
<protein>
    <submittedName>
        <fullName evidence="8">Phosphate:Na+ symporter</fullName>
    </submittedName>
</protein>
<feature type="transmembrane region" description="Helical" evidence="7">
    <location>
        <begin position="178"/>
        <end position="206"/>
    </location>
</feature>
<dbReference type="InterPro" id="IPR003841">
    <property type="entry name" value="Na/Pi_transpt"/>
</dbReference>
<keyword evidence="9" id="KW-1185">Reference proteome</keyword>
<evidence type="ECO:0000256" key="3">
    <source>
        <dbReference type="ARBA" id="ARBA00022692"/>
    </source>
</evidence>
<feature type="transmembrane region" description="Helical" evidence="7">
    <location>
        <begin position="52"/>
        <end position="81"/>
    </location>
</feature>
<dbReference type="Pfam" id="PF02690">
    <property type="entry name" value="Na_Pi_cotrans"/>
    <property type="match status" value="2"/>
</dbReference>
<feature type="transmembrane region" description="Helical" evidence="7">
    <location>
        <begin position="6"/>
        <end position="25"/>
    </location>
</feature>
<gene>
    <name evidence="8" type="ORF">SAMN03080617_03687</name>
</gene>
<evidence type="ECO:0000256" key="2">
    <source>
        <dbReference type="ARBA" id="ARBA00022475"/>
    </source>
</evidence>
<evidence type="ECO:0000313" key="9">
    <source>
        <dbReference type="Proteomes" id="UP000198756"/>
    </source>
</evidence>
<keyword evidence="4 7" id="KW-1133">Transmembrane helix</keyword>
<proteinExistence type="predicted"/>
<keyword evidence="3 7" id="KW-0812">Transmembrane</keyword>
<accession>A0A1G5ZDV4</accession>
<name>A0A1G5ZDV4_9BACT</name>
<feature type="transmembrane region" description="Helical" evidence="7">
    <location>
        <begin position="212"/>
        <end position="233"/>
    </location>
</feature>
<feature type="transmembrane region" description="Helical" evidence="7">
    <location>
        <begin position="245"/>
        <end position="264"/>
    </location>
</feature>
<dbReference type="EMBL" id="FMXE01000034">
    <property type="protein sequence ID" value="SDA93118.1"/>
    <property type="molecule type" value="Genomic_DNA"/>
</dbReference>
<feature type="transmembrane region" description="Helical" evidence="7">
    <location>
        <begin position="87"/>
        <end position="109"/>
    </location>
</feature>
<dbReference type="PANTHER" id="PTHR10010:SF46">
    <property type="entry name" value="SODIUM-DEPENDENT PHOSPHATE TRANSPORT PROTEIN 2B"/>
    <property type="match status" value="1"/>
</dbReference>
<evidence type="ECO:0000256" key="1">
    <source>
        <dbReference type="ARBA" id="ARBA00004651"/>
    </source>
</evidence>
<dbReference type="GO" id="GO:0005886">
    <property type="term" value="C:plasma membrane"/>
    <property type="evidence" value="ECO:0007669"/>
    <property type="project" value="UniProtKB-SubCell"/>
</dbReference>
<feature type="transmembrane region" description="Helical" evidence="7">
    <location>
        <begin position="137"/>
        <end position="157"/>
    </location>
</feature>
<dbReference type="GO" id="GO:0005436">
    <property type="term" value="F:sodium:phosphate symporter activity"/>
    <property type="evidence" value="ECO:0007669"/>
    <property type="project" value="InterPro"/>
</dbReference>
<dbReference type="STRING" id="279824.SAMN03080617_03687"/>
<evidence type="ECO:0000256" key="5">
    <source>
        <dbReference type="ARBA" id="ARBA00023136"/>
    </source>
</evidence>
<dbReference type="GO" id="GO:0044341">
    <property type="term" value="P:sodium-dependent phosphate transport"/>
    <property type="evidence" value="ECO:0007669"/>
    <property type="project" value="InterPro"/>
</dbReference>
<evidence type="ECO:0000256" key="6">
    <source>
        <dbReference type="SAM" id="MobiDB-lite"/>
    </source>
</evidence>
<sequence>MDTVDFEIWMFIAGLGIFLFGMYHLETGLKGLAGNSFKKLLQRFTDKRWKGILTGSFVTAILQSSSLVTLLVLAFLGAGMISLQNSLGVVFGANLGTTVTAWIVATVGFKLDIADLSYPFLAIGSLSYLLLDSRPVLKNWGSFLIGFGLLFLGLDFMKTSIEDVAGQVDLRLYANVGLWIFLLIGLITTVLIQSSSAMIVIVLSALNAELISIHQSVAIIIGANVGTTSTLIIASFNGTADKKRLAAANVIFNLVAGAVSFLLLRQMVYFTIHYLGIREPLLELVFLNTLINLIGIVLFFPFIPAFARFMNRRFVKSEPSGTCLYIKNVDPEVSDVALQALDNEISRVYTLVEEFILDCLLIGKNGNHRSSGIKNIFRIEKNLLETYAQLKTIEDEITDYYTQIQRFKLTQSEADLTSNYLIRVRSMIIAAKNIKDVIPNIKEMADSEDPVAVEILGSLQNFAVKNLNKLSSQAPEGMGREEISRLQREYEDFYILTVNYLYKNIPPKAQLSVSVSSITNAIRKIVSTLEELITSVNHPESRNNKGTEPAATDAGTLPAESPFGPLQGQD</sequence>
<feature type="transmembrane region" description="Helical" evidence="7">
    <location>
        <begin position="284"/>
        <end position="307"/>
    </location>
</feature>
<comment type="subcellular location">
    <subcellularLocation>
        <location evidence="1">Cell membrane</location>
        <topology evidence="1">Multi-pass membrane protein</topology>
    </subcellularLocation>
</comment>
<keyword evidence="5 7" id="KW-0472">Membrane</keyword>
<dbReference type="NCBIfam" id="NF037997">
    <property type="entry name" value="Na_Pi_symport"/>
    <property type="match status" value="1"/>
</dbReference>
<evidence type="ECO:0000256" key="7">
    <source>
        <dbReference type="SAM" id="Phobius"/>
    </source>
</evidence>